<dbReference type="InterPro" id="IPR036108">
    <property type="entry name" value="4pyrrol_syn_uPrphyn_synt_sf"/>
</dbReference>
<dbReference type="CDD" id="cd06578">
    <property type="entry name" value="HemD"/>
    <property type="match status" value="1"/>
</dbReference>
<dbReference type="PANTHER" id="PTHR38042">
    <property type="entry name" value="UROPORPHYRINOGEN-III SYNTHASE, CHLOROPLASTIC"/>
    <property type="match status" value="1"/>
</dbReference>
<evidence type="ECO:0000256" key="2">
    <source>
        <dbReference type="ARBA" id="ARBA00008133"/>
    </source>
</evidence>
<dbReference type="EC" id="4.2.1.75" evidence="3 9"/>
<evidence type="ECO:0000256" key="4">
    <source>
        <dbReference type="ARBA" id="ARBA00023239"/>
    </source>
</evidence>
<dbReference type="GO" id="GO:0004852">
    <property type="term" value="F:uroporphyrinogen-III synthase activity"/>
    <property type="evidence" value="ECO:0007669"/>
    <property type="project" value="UniProtKB-UniRule"/>
</dbReference>
<reference evidence="12" key="1">
    <citation type="submission" date="2016-11" db="EMBL/GenBank/DDBJ databases">
        <authorList>
            <person name="Varghese N."/>
            <person name="Submissions S."/>
        </authorList>
    </citation>
    <scope>NUCLEOTIDE SEQUENCE [LARGE SCALE GENOMIC DNA]</scope>
    <source>
        <strain evidence="12">CGMCC 1.7063</strain>
    </source>
</reference>
<dbReference type="InterPro" id="IPR039793">
    <property type="entry name" value="UROS/Hem4"/>
</dbReference>
<comment type="catalytic activity">
    <reaction evidence="8 9">
        <text>hydroxymethylbilane = uroporphyrinogen III + H2O</text>
        <dbReference type="Rhea" id="RHEA:18965"/>
        <dbReference type="ChEBI" id="CHEBI:15377"/>
        <dbReference type="ChEBI" id="CHEBI:57308"/>
        <dbReference type="ChEBI" id="CHEBI:57845"/>
        <dbReference type="EC" id="4.2.1.75"/>
    </reaction>
</comment>
<dbReference type="SUPFAM" id="SSF69618">
    <property type="entry name" value="HemD-like"/>
    <property type="match status" value="1"/>
</dbReference>
<dbReference type="OrthoDB" id="9787650at2"/>
<proteinExistence type="inferred from homology"/>
<name>A0A1M5EL91_9GAMM</name>
<evidence type="ECO:0000256" key="5">
    <source>
        <dbReference type="ARBA" id="ARBA00023244"/>
    </source>
</evidence>
<dbReference type="EMBL" id="FQVA01000003">
    <property type="protein sequence ID" value="SHF80073.1"/>
    <property type="molecule type" value="Genomic_DNA"/>
</dbReference>
<gene>
    <name evidence="11" type="ORF">SAMN04487965_2734</name>
</gene>
<dbReference type="InterPro" id="IPR003754">
    <property type="entry name" value="4pyrrol_synth_uPrphyn_synth"/>
</dbReference>
<accession>A0A1M5EL91</accession>
<dbReference type="RefSeq" id="WP_073276055.1">
    <property type="nucleotide sequence ID" value="NZ_FQVA01000003.1"/>
</dbReference>
<sequence length="256" mass="27892">MESTLHGKRILVTRPAHQCRIWCQLLQATGADVDIVPMLAIVPVENGPQLQAIKKQILDFDQVEHAIFVSQNAVRIGLDWLENYWPQLPQGPRYYAIGAATARALRERGVDCASDGDSMDSEALLALPLLQQVADQRILIFRGSGGRTLIGETLRQRGGRVDYCELYHRSLPANAAGDLAAYTAQPDAITVHSGETLANLAQCIRASKQDKLFDVPTVCPSQRVADQAQALGFSHCHAARNAGDTAMLEALQTALN</sequence>
<dbReference type="STRING" id="494016.SAMN04487965_2734"/>
<dbReference type="AlphaFoldDB" id="A0A1M5EL91"/>
<protein>
    <recommendedName>
        <fullName evidence="7 9">Uroporphyrinogen-III synthase</fullName>
        <ecNumber evidence="3 9">4.2.1.75</ecNumber>
    </recommendedName>
</protein>
<keyword evidence="4 9" id="KW-0456">Lyase</keyword>
<evidence type="ECO:0000256" key="9">
    <source>
        <dbReference type="RuleBase" id="RU366031"/>
    </source>
</evidence>
<comment type="function">
    <text evidence="6 9">Catalyzes cyclization of the linear tetrapyrrole, hydroxymethylbilane, to the macrocyclic uroporphyrinogen III.</text>
</comment>
<organism evidence="11 12">
    <name type="scientific">Microbulbifer donghaiensis</name>
    <dbReference type="NCBI Taxonomy" id="494016"/>
    <lineage>
        <taxon>Bacteria</taxon>
        <taxon>Pseudomonadati</taxon>
        <taxon>Pseudomonadota</taxon>
        <taxon>Gammaproteobacteria</taxon>
        <taxon>Cellvibrionales</taxon>
        <taxon>Microbulbiferaceae</taxon>
        <taxon>Microbulbifer</taxon>
    </lineage>
</organism>
<keyword evidence="12" id="KW-1185">Reference proteome</keyword>
<comment type="similarity">
    <text evidence="2 9">Belongs to the uroporphyrinogen-III synthase family.</text>
</comment>
<evidence type="ECO:0000256" key="1">
    <source>
        <dbReference type="ARBA" id="ARBA00004772"/>
    </source>
</evidence>
<evidence type="ECO:0000256" key="7">
    <source>
        <dbReference type="ARBA" id="ARBA00040167"/>
    </source>
</evidence>
<keyword evidence="5 9" id="KW-0627">Porphyrin biosynthesis</keyword>
<evidence type="ECO:0000313" key="11">
    <source>
        <dbReference type="EMBL" id="SHF80073.1"/>
    </source>
</evidence>
<evidence type="ECO:0000256" key="8">
    <source>
        <dbReference type="ARBA" id="ARBA00048617"/>
    </source>
</evidence>
<evidence type="ECO:0000256" key="6">
    <source>
        <dbReference type="ARBA" id="ARBA00037589"/>
    </source>
</evidence>
<dbReference type="Pfam" id="PF02602">
    <property type="entry name" value="HEM4"/>
    <property type="match status" value="1"/>
</dbReference>
<dbReference type="PANTHER" id="PTHR38042:SF1">
    <property type="entry name" value="UROPORPHYRINOGEN-III SYNTHASE, CHLOROPLASTIC"/>
    <property type="match status" value="1"/>
</dbReference>
<dbReference type="UniPathway" id="UPA00251">
    <property type="reaction ID" value="UER00320"/>
</dbReference>
<dbReference type="Gene3D" id="3.40.50.10090">
    <property type="match status" value="2"/>
</dbReference>
<dbReference type="Proteomes" id="UP000184170">
    <property type="component" value="Unassembled WGS sequence"/>
</dbReference>
<comment type="pathway">
    <text evidence="1 9">Porphyrin-containing compound metabolism; protoporphyrin-IX biosynthesis; coproporphyrinogen-III from 5-aminolevulinate: step 3/4.</text>
</comment>
<dbReference type="GO" id="GO:0006780">
    <property type="term" value="P:uroporphyrinogen III biosynthetic process"/>
    <property type="evidence" value="ECO:0007669"/>
    <property type="project" value="UniProtKB-UniRule"/>
</dbReference>
<dbReference type="GO" id="GO:0006782">
    <property type="term" value="P:protoporphyrinogen IX biosynthetic process"/>
    <property type="evidence" value="ECO:0007669"/>
    <property type="project" value="UniProtKB-UniRule"/>
</dbReference>
<feature type="domain" description="Tetrapyrrole biosynthesis uroporphyrinogen III synthase" evidence="10">
    <location>
        <begin position="24"/>
        <end position="248"/>
    </location>
</feature>
<evidence type="ECO:0000259" key="10">
    <source>
        <dbReference type="Pfam" id="PF02602"/>
    </source>
</evidence>
<evidence type="ECO:0000313" key="12">
    <source>
        <dbReference type="Proteomes" id="UP000184170"/>
    </source>
</evidence>
<evidence type="ECO:0000256" key="3">
    <source>
        <dbReference type="ARBA" id="ARBA00013109"/>
    </source>
</evidence>